<dbReference type="InterPro" id="IPR001845">
    <property type="entry name" value="HTH_ArsR_DNA-bd_dom"/>
</dbReference>
<reference evidence="6 7" key="1">
    <citation type="journal article" date="2017" name="Int. J. Syst. Evol. Microbiol.">
        <title>Arachidicoccus ginsenosidivorans sp. nov., with ginsenoside-converting activity isolated from ginseng cultivating soil.</title>
        <authorList>
            <person name="Siddiqi M.Z."/>
            <person name="Aslam Z."/>
            <person name="Im W.T."/>
        </authorList>
    </citation>
    <scope>NUCLEOTIDE SEQUENCE [LARGE SCALE GENOMIC DNA]</scope>
    <source>
        <strain evidence="6 7">Gsoil 809</strain>
    </source>
</reference>
<dbReference type="SUPFAM" id="SSF52821">
    <property type="entry name" value="Rhodanese/Cell cycle control phosphatase"/>
    <property type="match status" value="1"/>
</dbReference>
<dbReference type="InterPro" id="IPR051011">
    <property type="entry name" value="Metal_resp_trans_reg"/>
</dbReference>
<dbReference type="GO" id="GO:0003700">
    <property type="term" value="F:DNA-binding transcription factor activity"/>
    <property type="evidence" value="ECO:0007669"/>
    <property type="project" value="InterPro"/>
</dbReference>
<evidence type="ECO:0000256" key="2">
    <source>
        <dbReference type="ARBA" id="ARBA00023125"/>
    </source>
</evidence>
<accession>A0A5B8VNV6</accession>
<dbReference type="SMART" id="SM00418">
    <property type="entry name" value="HTH_ARSR"/>
    <property type="match status" value="1"/>
</dbReference>
<dbReference type="PROSITE" id="PS50206">
    <property type="entry name" value="RHODANESE_3"/>
    <property type="match status" value="1"/>
</dbReference>
<evidence type="ECO:0000313" key="7">
    <source>
        <dbReference type="Proteomes" id="UP000321291"/>
    </source>
</evidence>
<keyword evidence="7" id="KW-1185">Reference proteome</keyword>
<keyword evidence="2" id="KW-0238">DNA-binding</keyword>
<feature type="domain" description="HTH arsR-type" evidence="5">
    <location>
        <begin position="15"/>
        <end position="113"/>
    </location>
</feature>
<dbReference type="Pfam" id="PF00581">
    <property type="entry name" value="Rhodanese"/>
    <property type="match status" value="1"/>
</dbReference>
<dbReference type="InterPro" id="IPR036388">
    <property type="entry name" value="WH-like_DNA-bd_sf"/>
</dbReference>
<dbReference type="NCBIfam" id="NF033788">
    <property type="entry name" value="HTH_metalloreg"/>
    <property type="match status" value="1"/>
</dbReference>
<dbReference type="InterPro" id="IPR036873">
    <property type="entry name" value="Rhodanese-like_dom_sf"/>
</dbReference>
<dbReference type="SUPFAM" id="SSF46785">
    <property type="entry name" value="Winged helix' DNA-binding domain"/>
    <property type="match status" value="1"/>
</dbReference>
<keyword evidence="1" id="KW-0805">Transcription regulation</keyword>
<dbReference type="AlphaFoldDB" id="A0A5B8VNV6"/>
<dbReference type="Gene3D" id="3.40.250.10">
    <property type="entry name" value="Rhodanese-like domain"/>
    <property type="match status" value="1"/>
</dbReference>
<keyword evidence="3" id="KW-0804">Transcription</keyword>
<dbReference type="SMART" id="SM00450">
    <property type="entry name" value="RHOD"/>
    <property type="match status" value="1"/>
</dbReference>
<dbReference type="Proteomes" id="UP000321291">
    <property type="component" value="Chromosome"/>
</dbReference>
<gene>
    <name evidence="6" type="ORF">FSB73_18100</name>
</gene>
<dbReference type="PRINTS" id="PR00778">
    <property type="entry name" value="HTHARSR"/>
</dbReference>
<dbReference type="InterPro" id="IPR036390">
    <property type="entry name" value="WH_DNA-bd_sf"/>
</dbReference>
<name>A0A5B8VNV6_9BACT</name>
<evidence type="ECO:0000259" key="4">
    <source>
        <dbReference type="PROSITE" id="PS50206"/>
    </source>
</evidence>
<dbReference type="PROSITE" id="PS50987">
    <property type="entry name" value="HTH_ARSR_2"/>
    <property type="match status" value="1"/>
</dbReference>
<dbReference type="Gene3D" id="1.10.10.10">
    <property type="entry name" value="Winged helix-like DNA-binding domain superfamily/Winged helix DNA-binding domain"/>
    <property type="match status" value="1"/>
</dbReference>
<sequence length="230" mass="26125">MPIFTKILNLEKRVFKDRAYFLWSQLVKAMANPHRLEIIDLLGQAERSVEDIATESNLSVANASQHLQQLKKAGLVSIRKEGNYIYYGLASNEVGKSMTVLKALAMDNFSEINQLIKDFRKKKNSLESVTISELIKRMKAGEVILLDVREENEFKAGHIPNALNIPVGKLLGQLKSMDRSMQYIAYCRGPFCVFADEAVQLLRKHHFKAFRLEEGFPDWKTKGLPVEVAA</sequence>
<evidence type="ECO:0000256" key="1">
    <source>
        <dbReference type="ARBA" id="ARBA00023015"/>
    </source>
</evidence>
<dbReference type="KEGG" id="agi:FSB73_18100"/>
<dbReference type="EMBL" id="CP042434">
    <property type="protein sequence ID" value="QEC73297.1"/>
    <property type="molecule type" value="Genomic_DNA"/>
</dbReference>
<dbReference type="InterPro" id="IPR001763">
    <property type="entry name" value="Rhodanese-like_dom"/>
</dbReference>
<protein>
    <submittedName>
        <fullName evidence="6">Metalloregulator ArsR/SmtB family transcription factor</fullName>
    </submittedName>
</protein>
<dbReference type="GO" id="GO:0003677">
    <property type="term" value="F:DNA binding"/>
    <property type="evidence" value="ECO:0007669"/>
    <property type="project" value="UniProtKB-KW"/>
</dbReference>
<evidence type="ECO:0000256" key="3">
    <source>
        <dbReference type="ARBA" id="ARBA00023163"/>
    </source>
</evidence>
<dbReference type="PANTHER" id="PTHR43132">
    <property type="entry name" value="ARSENICAL RESISTANCE OPERON REPRESSOR ARSR-RELATED"/>
    <property type="match status" value="1"/>
</dbReference>
<dbReference type="CDD" id="cd00158">
    <property type="entry name" value="RHOD"/>
    <property type="match status" value="1"/>
</dbReference>
<organism evidence="6 7">
    <name type="scientific">Arachidicoccus ginsenosidivorans</name>
    <dbReference type="NCBI Taxonomy" id="496057"/>
    <lineage>
        <taxon>Bacteria</taxon>
        <taxon>Pseudomonadati</taxon>
        <taxon>Bacteroidota</taxon>
        <taxon>Chitinophagia</taxon>
        <taxon>Chitinophagales</taxon>
        <taxon>Chitinophagaceae</taxon>
        <taxon>Arachidicoccus</taxon>
    </lineage>
</organism>
<evidence type="ECO:0000259" key="5">
    <source>
        <dbReference type="PROSITE" id="PS50987"/>
    </source>
</evidence>
<evidence type="ECO:0000313" key="6">
    <source>
        <dbReference type="EMBL" id="QEC73297.1"/>
    </source>
</evidence>
<dbReference type="CDD" id="cd00090">
    <property type="entry name" value="HTH_ARSR"/>
    <property type="match status" value="1"/>
</dbReference>
<dbReference type="PANTHER" id="PTHR43132:SF8">
    <property type="entry name" value="HTH-TYPE TRANSCRIPTIONAL REGULATOR KMTR"/>
    <property type="match status" value="1"/>
</dbReference>
<dbReference type="Pfam" id="PF01022">
    <property type="entry name" value="HTH_5"/>
    <property type="match status" value="1"/>
</dbReference>
<dbReference type="InterPro" id="IPR011991">
    <property type="entry name" value="ArsR-like_HTH"/>
</dbReference>
<dbReference type="OrthoDB" id="9808735at2"/>
<feature type="domain" description="Rhodanese" evidence="4">
    <location>
        <begin position="139"/>
        <end position="228"/>
    </location>
</feature>
<proteinExistence type="predicted"/>